<name>A0A846TTG2_9MOLU</name>
<organism evidence="2 3">
    <name type="scientific">Spiroplasma platyhelix PALS-1</name>
    <dbReference type="NCBI Taxonomy" id="1276218"/>
    <lineage>
        <taxon>Bacteria</taxon>
        <taxon>Bacillati</taxon>
        <taxon>Mycoplasmatota</taxon>
        <taxon>Mollicutes</taxon>
        <taxon>Entomoplasmatales</taxon>
        <taxon>Spiroplasmataceae</taxon>
        <taxon>Spiroplasma</taxon>
    </lineage>
</organism>
<dbReference type="EMBL" id="JAAVVK010000002">
    <property type="protein sequence ID" value="NKE38795.1"/>
    <property type="molecule type" value="Genomic_DNA"/>
</dbReference>
<evidence type="ECO:0000313" key="3">
    <source>
        <dbReference type="Proteomes" id="UP000584587"/>
    </source>
</evidence>
<gene>
    <name evidence="2" type="ORF">HER12_03445</name>
</gene>
<keyword evidence="1" id="KW-0175">Coiled coil</keyword>
<sequence length="216" mass="25858">MSIFTLLGFGTNWDRVDRMRLKESLWQAGIVVKEVTHLEYYDYDMEIFFTKCYWKIKKEWAYKVILAFGEECPTRTEYNKFTDFSSTMDLLPSARKLRKNPALQQSWDVAYAWAVQYNKHKTETILAEKEKKNVDLELELKTMKAKIARYKEQIEISELDKKNILAAKDRKIAKLKEILAKKNLKINQLKRKKSYQEFKKNQIEEIEFEASEEEEK</sequence>
<keyword evidence="3" id="KW-1185">Reference proteome</keyword>
<evidence type="ECO:0000256" key="1">
    <source>
        <dbReference type="SAM" id="Coils"/>
    </source>
</evidence>
<evidence type="ECO:0000313" key="2">
    <source>
        <dbReference type="EMBL" id="NKE38795.1"/>
    </source>
</evidence>
<accession>A0A846TTG2</accession>
<proteinExistence type="predicted"/>
<reference evidence="2 3" key="1">
    <citation type="submission" date="2020-04" db="EMBL/GenBank/DDBJ databases">
        <title>Complete genome sequence of Spiroplasma platyhelix ATCC 51748, an insect isolate.</title>
        <authorList>
            <person name="Green E.A."/>
            <person name="Klassen J.L."/>
        </authorList>
    </citation>
    <scope>NUCLEOTIDE SEQUENCE [LARGE SCALE GENOMIC DNA]</scope>
    <source>
        <strain evidence="2 3">PALS-1</strain>
    </source>
</reference>
<dbReference type="AlphaFoldDB" id="A0A846TTG2"/>
<feature type="coiled-coil region" evidence="1">
    <location>
        <begin position="119"/>
        <end position="216"/>
    </location>
</feature>
<protein>
    <submittedName>
        <fullName evidence="2">Uncharacterized protein</fullName>
    </submittedName>
</protein>
<dbReference type="Proteomes" id="UP000584587">
    <property type="component" value="Unassembled WGS sequence"/>
</dbReference>
<comment type="caution">
    <text evidence="2">The sequence shown here is derived from an EMBL/GenBank/DDBJ whole genome shotgun (WGS) entry which is preliminary data.</text>
</comment>
<dbReference type="RefSeq" id="WP_168105265.1">
    <property type="nucleotide sequence ID" value="NZ_CP051215.1"/>
</dbReference>